<evidence type="ECO:0000256" key="5">
    <source>
        <dbReference type="ARBA" id="ARBA00022679"/>
    </source>
</evidence>
<protein>
    <submittedName>
        <fullName evidence="16">PTS glucose transporter subunit IIBC</fullName>
    </submittedName>
</protein>
<dbReference type="InterPro" id="IPR003352">
    <property type="entry name" value="PTS_EIIC"/>
</dbReference>
<organism evidence="16 17">
    <name type="scientific">Collinsella intestinalis</name>
    <dbReference type="NCBI Taxonomy" id="147207"/>
    <lineage>
        <taxon>Bacteria</taxon>
        <taxon>Bacillati</taxon>
        <taxon>Actinomycetota</taxon>
        <taxon>Coriobacteriia</taxon>
        <taxon>Coriobacteriales</taxon>
        <taxon>Coriobacteriaceae</taxon>
        <taxon>Collinsella</taxon>
    </lineage>
</organism>
<keyword evidence="9 13" id="KW-1133">Transmembrane helix</keyword>
<dbReference type="GO" id="GO:0090563">
    <property type="term" value="F:protein-phosphocysteine-sugar phosphotransferase activity"/>
    <property type="evidence" value="ECO:0007669"/>
    <property type="project" value="TreeGrafter"/>
</dbReference>
<dbReference type="PANTHER" id="PTHR30009:SF24">
    <property type="entry name" value="PTS SYSTEM, IIBC COMPONENT"/>
    <property type="match status" value="1"/>
</dbReference>
<dbReference type="InterPro" id="IPR018113">
    <property type="entry name" value="PTrfase_EIIB_Cys"/>
</dbReference>
<evidence type="ECO:0000256" key="3">
    <source>
        <dbReference type="ARBA" id="ARBA00022475"/>
    </source>
</evidence>
<feature type="transmembrane region" description="Helical" evidence="13">
    <location>
        <begin position="388"/>
        <end position="409"/>
    </location>
</feature>
<evidence type="ECO:0000256" key="7">
    <source>
        <dbReference type="ARBA" id="ARBA00022692"/>
    </source>
</evidence>
<dbReference type="GO" id="GO:0016301">
    <property type="term" value="F:kinase activity"/>
    <property type="evidence" value="ECO:0007669"/>
    <property type="project" value="UniProtKB-KW"/>
</dbReference>
<dbReference type="InParanoid" id="A0A414NEL6"/>
<evidence type="ECO:0000256" key="12">
    <source>
        <dbReference type="SAM" id="MobiDB-lite"/>
    </source>
</evidence>
<feature type="transmembrane region" description="Helical" evidence="13">
    <location>
        <begin position="337"/>
        <end position="357"/>
    </location>
</feature>
<dbReference type="PANTHER" id="PTHR30009">
    <property type="entry name" value="CYTOCHROME C-TYPE SYNTHESIS PROTEIN AND PTS TRANSMEMBRANE COMPONENT"/>
    <property type="match status" value="1"/>
</dbReference>
<evidence type="ECO:0000256" key="10">
    <source>
        <dbReference type="ARBA" id="ARBA00023136"/>
    </source>
</evidence>
<keyword evidence="2" id="KW-0813">Transport</keyword>
<dbReference type="PROSITE" id="PS51103">
    <property type="entry name" value="PTS_EIIC_TYPE_1"/>
    <property type="match status" value="1"/>
</dbReference>
<feature type="transmembrane region" description="Helical" evidence="13">
    <location>
        <begin position="176"/>
        <end position="197"/>
    </location>
</feature>
<evidence type="ECO:0000256" key="11">
    <source>
        <dbReference type="PROSITE-ProRule" id="PRU00421"/>
    </source>
</evidence>
<evidence type="ECO:0000256" key="1">
    <source>
        <dbReference type="ARBA" id="ARBA00004651"/>
    </source>
</evidence>
<dbReference type="GO" id="GO:0009401">
    <property type="term" value="P:phosphoenolpyruvate-dependent sugar phosphotransferase system"/>
    <property type="evidence" value="ECO:0007669"/>
    <property type="project" value="UniProtKB-KW"/>
</dbReference>
<feature type="compositionally biased region" description="Low complexity" evidence="12">
    <location>
        <begin position="429"/>
        <end position="441"/>
    </location>
</feature>
<dbReference type="InterPro" id="IPR013013">
    <property type="entry name" value="PTS_EIIC_1"/>
</dbReference>
<evidence type="ECO:0000256" key="6">
    <source>
        <dbReference type="ARBA" id="ARBA00022683"/>
    </source>
</evidence>
<keyword evidence="4 16" id="KW-0762">Sugar transport</keyword>
<dbReference type="InterPro" id="IPR001996">
    <property type="entry name" value="PTS_IIB_1"/>
</dbReference>
<feature type="transmembrane region" description="Helical" evidence="13">
    <location>
        <begin position="59"/>
        <end position="81"/>
    </location>
</feature>
<dbReference type="Pfam" id="PF00367">
    <property type="entry name" value="PTS_EIIB"/>
    <property type="match status" value="1"/>
</dbReference>
<evidence type="ECO:0000259" key="14">
    <source>
        <dbReference type="PROSITE" id="PS51098"/>
    </source>
</evidence>
<dbReference type="SUPFAM" id="SSF55604">
    <property type="entry name" value="Glucose permease domain IIB"/>
    <property type="match status" value="1"/>
</dbReference>
<dbReference type="InterPro" id="IPR036878">
    <property type="entry name" value="Glu_permease_IIB"/>
</dbReference>
<feature type="domain" description="PTS EIIC type-1" evidence="15">
    <location>
        <begin position="3"/>
        <end position="421"/>
    </location>
</feature>
<keyword evidence="5" id="KW-0808">Transferase</keyword>
<name>A0A414NEL6_9ACTN</name>
<keyword evidence="10 13" id="KW-0472">Membrane</keyword>
<evidence type="ECO:0000256" key="9">
    <source>
        <dbReference type="ARBA" id="ARBA00022989"/>
    </source>
</evidence>
<feature type="domain" description="PTS EIIB type-1" evidence="14">
    <location>
        <begin position="476"/>
        <end position="554"/>
    </location>
</feature>
<dbReference type="AlphaFoldDB" id="A0A414NEL6"/>
<evidence type="ECO:0000313" key="16">
    <source>
        <dbReference type="EMBL" id="RHF38270.1"/>
    </source>
</evidence>
<evidence type="ECO:0000256" key="2">
    <source>
        <dbReference type="ARBA" id="ARBA00022448"/>
    </source>
</evidence>
<dbReference type="Gene3D" id="3.30.1360.60">
    <property type="entry name" value="Glucose permease domain IIB"/>
    <property type="match status" value="1"/>
</dbReference>
<comment type="subcellular location">
    <subcellularLocation>
        <location evidence="1">Cell membrane</location>
        <topology evidence="1">Multi-pass membrane protein</topology>
    </subcellularLocation>
</comment>
<dbReference type="Pfam" id="PF02378">
    <property type="entry name" value="PTS_EIIC"/>
    <property type="match status" value="1"/>
</dbReference>
<keyword evidence="8" id="KW-0418">Kinase</keyword>
<feature type="transmembrane region" description="Helical" evidence="13">
    <location>
        <begin position="364"/>
        <end position="382"/>
    </location>
</feature>
<comment type="caution">
    <text evidence="16">The sequence shown here is derived from an EMBL/GenBank/DDBJ whole genome shotgun (WGS) entry which is preliminary data.</text>
</comment>
<feature type="active site" description="Phosphocysteine intermediate; for EIIB activity" evidence="11">
    <location>
        <position position="498"/>
    </location>
</feature>
<reference evidence="16 17" key="1">
    <citation type="submission" date="2018-08" db="EMBL/GenBank/DDBJ databases">
        <title>A genome reference for cultivated species of the human gut microbiota.</title>
        <authorList>
            <person name="Zou Y."/>
            <person name="Xue W."/>
            <person name="Luo G."/>
        </authorList>
    </citation>
    <scope>NUCLEOTIDE SEQUENCE [LARGE SCALE GENOMIC DNA]</scope>
    <source>
        <strain evidence="16 17">AM25-33</strain>
    </source>
</reference>
<evidence type="ECO:0000259" key="15">
    <source>
        <dbReference type="PROSITE" id="PS51103"/>
    </source>
</evidence>
<proteinExistence type="predicted"/>
<feature type="compositionally biased region" description="Polar residues" evidence="12">
    <location>
        <begin position="447"/>
        <end position="462"/>
    </location>
</feature>
<keyword evidence="6" id="KW-0598">Phosphotransferase system</keyword>
<gene>
    <name evidence="16" type="ORF">DW682_00690</name>
</gene>
<dbReference type="EMBL" id="QSLJ01000001">
    <property type="protein sequence ID" value="RHF38270.1"/>
    <property type="molecule type" value="Genomic_DNA"/>
</dbReference>
<evidence type="ECO:0000313" key="17">
    <source>
        <dbReference type="Proteomes" id="UP000283983"/>
    </source>
</evidence>
<dbReference type="RefSeq" id="WP_118102408.1">
    <property type="nucleotide sequence ID" value="NZ_CABJEU010000001.1"/>
</dbReference>
<keyword evidence="7 13" id="KW-0812">Transmembrane</keyword>
<dbReference type="PROSITE" id="PS01035">
    <property type="entry name" value="PTS_EIIB_TYPE_1_CYS"/>
    <property type="match status" value="1"/>
</dbReference>
<accession>A0A414NEL6</accession>
<dbReference type="GO" id="GO:0005886">
    <property type="term" value="C:plasma membrane"/>
    <property type="evidence" value="ECO:0007669"/>
    <property type="project" value="UniProtKB-SubCell"/>
</dbReference>
<feature type="transmembrane region" description="Helical" evidence="13">
    <location>
        <begin position="313"/>
        <end position="331"/>
    </location>
</feature>
<sequence>MANKLKSSLEVFSKSIVQPLMYLSVAGTVLILGILLTNQTITSMVPFLQLPFFATMGKIIYNSLMFIVNNLAVIFCAGIAGAMAKKDKGHATLIGLMSFFLFLNANNITLEAMGMLAEPGQLGLIGTGQSEVLGIQVLDMGVFGGIILGCIAGWVFNKFGGKQFPIALSMFSGVRFPFLIMICVSLGLGALACVAWPPVQGAIASVAGMIQQSGNIGLFIYGALNKLLVPLGLHHLVYAPFQFSDMGGTLALGETVIAGAYPIRVAEMGMPGVPFSDSTYYNGYAFNNLWPYLGIGAAFIFTAYKSNKDKTRAVILPLMITALLTCITEPMDFLFVFAAPVLFVVHSILSGISLVLLKVLSIPASVQGGIINIVVSNLVLGVEKTNWPMMLVLGVANAVLYFVVFSVLIKKLHLHTPGREGEEGEPELAAEAARTEGAVAAGDSRESNASGDSSTTGSQPAQTVAGDSAGLASGDADPILDLIAGLGGKANIQSTENCFTRLRVNVADESLIDEDLINHMKNSGIVRNGNDIQIIFGMEVARVRGQVEDALEGM</sequence>
<feature type="transmembrane region" description="Helical" evidence="13">
    <location>
        <begin position="281"/>
        <end position="301"/>
    </location>
</feature>
<dbReference type="Proteomes" id="UP000283983">
    <property type="component" value="Unassembled WGS sequence"/>
</dbReference>
<dbReference type="PROSITE" id="PS51098">
    <property type="entry name" value="PTS_EIIB_TYPE_1"/>
    <property type="match status" value="1"/>
</dbReference>
<keyword evidence="17" id="KW-1185">Reference proteome</keyword>
<dbReference type="CDD" id="cd00212">
    <property type="entry name" value="PTS_IIB_glc"/>
    <property type="match status" value="1"/>
</dbReference>
<evidence type="ECO:0000256" key="4">
    <source>
        <dbReference type="ARBA" id="ARBA00022597"/>
    </source>
</evidence>
<feature type="transmembrane region" description="Helical" evidence="13">
    <location>
        <begin position="93"/>
        <end position="113"/>
    </location>
</feature>
<evidence type="ECO:0000256" key="8">
    <source>
        <dbReference type="ARBA" id="ARBA00022777"/>
    </source>
</evidence>
<feature type="region of interest" description="Disordered" evidence="12">
    <location>
        <begin position="416"/>
        <end position="468"/>
    </location>
</feature>
<dbReference type="InterPro" id="IPR050429">
    <property type="entry name" value="PTS_Glucose_EIICBA"/>
</dbReference>
<keyword evidence="3" id="KW-1003">Cell membrane</keyword>
<dbReference type="GO" id="GO:0008982">
    <property type="term" value="F:protein-N(PI)-phosphohistidine-sugar phosphotransferase activity"/>
    <property type="evidence" value="ECO:0007669"/>
    <property type="project" value="InterPro"/>
</dbReference>
<feature type="transmembrane region" description="Helical" evidence="13">
    <location>
        <begin position="20"/>
        <end position="39"/>
    </location>
</feature>
<feature type="transmembrane region" description="Helical" evidence="13">
    <location>
        <begin position="133"/>
        <end position="156"/>
    </location>
</feature>
<evidence type="ECO:0000256" key="13">
    <source>
        <dbReference type="SAM" id="Phobius"/>
    </source>
</evidence>